<evidence type="ECO:0000313" key="14">
    <source>
        <dbReference type="EMBL" id="PAA83837.1"/>
    </source>
</evidence>
<comment type="similarity">
    <text evidence="10">Belongs to the Sp1 C2H2-type zinc-finger protein family.</text>
</comment>
<evidence type="ECO:0000256" key="3">
    <source>
        <dbReference type="ARBA" id="ARBA00022737"/>
    </source>
</evidence>
<dbReference type="Gene3D" id="3.30.160.60">
    <property type="entry name" value="Classic Zinc Finger"/>
    <property type="match status" value="3"/>
</dbReference>
<evidence type="ECO:0000256" key="4">
    <source>
        <dbReference type="ARBA" id="ARBA00022771"/>
    </source>
</evidence>
<feature type="region of interest" description="Disordered" evidence="12">
    <location>
        <begin position="340"/>
        <end position="360"/>
    </location>
</feature>
<keyword evidence="8" id="KW-0804">Transcription</keyword>
<evidence type="ECO:0000256" key="10">
    <source>
        <dbReference type="ARBA" id="ARBA00038409"/>
    </source>
</evidence>
<keyword evidence="4 11" id="KW-0863">Zinc-finger</keyword>
<dbReference type="STRING" id="282301.A0A267GEG9"/>
<comment type="subcellular location">
    <subcellularLocation>
        <location evidence="1">Nucleus</location>
    </subcellularLocation>
</comment>
<feature type="domain" description="C2H2-type" evidence="13">
    <location>
        <begin position="281"/>
        <end position="303"/>
    </location>
</feature>
<name>A0A267GEG9_9PLAT</name>
<keyword evidence="2" id="KW-0479">Metal-binding</keyword>
<dbReference type="GO" id="GO:0005634">
    <property type="term" value="C:nucleus"/>
    <property type="evidence" value="ECO:0007669"/>
    <property type="project" value="UniProtKB-SubCell"/>
</dbReference>
<evidence type="ECO:0000256" key="11">
    <source>
        <dbReference type="PROSITE-ProRule" id="PRU00042"/>
    </source>
</evidence>
<dbReference type="GO" id="GO:0008270">
    <property type="term" value="F:zinc ion binding"/>
    <property type="evidence" value="ECO:0007669"/>
    <property type="project" value="UniProtKB-KW"/>
</dbReference>
<evidence type="ECO:0000256" key="1">
    <source>
        <dbReference type="ARBA" id="ARBA00004123"/>
    </source>
</evidence>
<protein>
    <recommendedName>
        <fullName evidence="13">C2H2-type domain-containing protein</fullName>
    </recommendedName>
</protein>
<dbReference type="InterPro" id="IPR036236">
    <property type="entry name" value="Znf_C2H2_sf"/>
</dbReference>
<dbReference type="EMBL" id="NIVC01000403">
    <property type="protein sequence ID" value="PAA83837.1"/>
    <property type="molecule type" value="Genomic_DNA"/>
</dbReference>
<dbReference type="PROSITE" id="PS00028">
    <property type="entry name" value="ZINC_FINGER_C2H2_1"/>
    <property type="match status" value="3"/>
</dbReference>
<dbReference type="InterPro" id="IPR013087">
    <property type="entry name" value="Znf_C2H2_type"/>
</dbReference>
<keyword evidence="15" id="KW-1185">Reference proteome</keyword>
<dbReference type="GO" id="GO:0000981">
    <property type="term" value="F:DNA-binding transcription factor activity, RNA polymerase II-specific"/>
    <property type="evidence" value="ECO:0007669"/>
    <property type="project" value="TreeGrafter"/>
</dbReference>
<dbReference type="PROSITE" id="PS50157">
    <property type="entry name" value="ZINC_FINGER_C2H2_2"/>
    <property type="match status" value="3"/>
</dbReference>
<evidence type="ECO:0000256" key="2">
    <source>
        <dbReference type="ARBA" id="ARBA00022723"/>
    </source>
</evidence>
<feature type="compositionally biased region" description="Low complexity" evidence="12">
    <location>
        <begin position="22"/>
        <end position="32"/>
    </location>
</feature>
<dbReference type="OrthoDB" id="6365676at2759"/>
<sequence>MHGAAAYLPPFFMPGRPFCPQYQLPHQQQPGPQHHHLRGLPLQPASLGSPMSAMAAAAAAAAAAVASAASVAAASSAAVPLTTTKGPTNPQPARRSIERLASTCSAGSGGGSPAKLSFSVESILSDRSCRGGGVEHEQKRQEAKRLGAAWWSLNVPAAQQPQPAQPPQAPQQKQQPVRQKQPKQQPQPPHAAAGQRRCRRCQCPNCMDLSLKLKPGERRVHICHFDNCGRVYGKTSHLKAHLRWHRGDRPFVCSWFYCGKSFTRSDELQRHMRTHTGEKRFSCGQCGKRFMRSDHLSKHRKTHELCAAGGLGGLHAVSGGGGGGGGGDVVKVIADYDDDEDDFDQEIDVESTDDSDASMH</sequence>
<dbReference type="SMART" id="SM00355">
    <property type="entry name" value="ZnF_C2H2"/>
    <property type="match status" value="3"/>
</dbReference>
<keyword evidence="6" id="KW-0805">Transcription regulation</keyword>
<reference evidence="14 15" key="1">
    <citation type="submission" date="2017-06" db="EMBL/GenBank/DDBJ databases">
        <title>A platform for efficient transgenesis in Macrostomum lignano, a flatworm model organism for stem cell research.</title>
        <authorList>
            <person name="Berezikov E."/>
        </authorList>
    </citation>
    <scope>NUCLEOTIDE SEQUENCE [LARGE SCALE GENOMIC DNA]</scope>
    <source>
        <strain evidence="14">DV1</strain>
        <tissue evidence="14">Whole organism</tissue>
    </source>
</reference>
<proteinExistence type="inferred from homology"/>
<dbReference type="PANTHER" id="PTHR23235">
    <property type="entry name" value="KRUEPPEL-LIKE TRANSCRIPTION FACTOR"/>
    <property type="match status" value="1"/>
</dbReference>
<evidence type="ECO:0000256" key="5">
    <source>
        <dbReference type="ARBA" id="ARBA00022833"/>
    </source>
</evidence>
<evidence type="ECO:0000256" key="12">
    <source>
        <dbReference type="SAM" id="MobiDB-lite"/>
    </source>
</evidence>
<evidence type="ECO:0000256" key="7">
    <source>
        <dbReference type="ARBA" id="ARBA00023125"/>
    </source>
</evidence>
<feature type="region of interest" description="Disordered" evidence="12">
    <location>
        <begin position="158"/>
        <end position="194"/>
    </location>
</feature>
<evidence type="ECO:0000313" key="15">
    <source>
        <dbReference type="Proteomes" id="UP000215902"/>
    </source>
</evidence>
<evidence type="ECO:0000256" key="8">
    <source>
        <dbReference type="ARBA" id="ARBA00023163"/>
    </source>
</evidence>
<keyword evidence="7" id="KW-0238">DNA-binding</keyword>
<keyword evidence="9" id="KW-0539">Nucleus</keyword>
<keyword evidence="5" id="KW-0862">Zinc</keyword>
<feature type="domain" description="C2H2-type" evidence="13">
    <location>
        <begin position="251"/>
        <end position="280"/>
    </location>
</feature>
<feature type="domain" description="C2H2-type" evidence="13">
    <location>
        <begin position="221"/>
        <end position="250"/>
    </location>
</feature>
<evidence type="ECO:0000256" key="9">
    <source>
        <dbReference type="ARBA" id="ARBA00023242"/>
    </source>
</evidence>
<feature type="compositionally biased region" description="Low complexity" evidence="12">
    <location>
        <begin position="170"/>
        <end position="194"/>
    </location>
</feature>
<dbReference type="GO" id="GO:0000978">
    <property type="term" value="F:RNA polymerase II cis-regulatory region sequence-specific DNA binding"/>
    <property type="evidence" value="ECO:0007669"/>
    <property type="project" value="TreeGrafter"/>
</dbReference>
<feature type="region of interest" description="Disordered" evidence="12">
    <location>
        <begin position="22"/>
        <end position="43"/>
    </location>
</feature>
<comment type="caution">
    <text evidence="14">The sequence shown here is derived from an EMBL/GenBank/DDBJ whole genome shotgun (WGS) entry which is preliminary data.</text>
</comment>
<dbReference type="Pfam" id="PF00096">
    <property type="entry name" value="zf-C2H2"/>
    <property type="match status" value="2"/>
</dbReference>
<accession>A0A267GEG9</accession>
<dbReference type="AlphaFoldDB" id="A0A267GEG9"/>
<dbReference type="FunFam" id="3.30.160.60:FF:000100">
    <property type="entry name" value="Zinc finger 45-like"/>
    <property type="match status" value="1"/>
</dbReference>
<dbReference type="FunFam" id="3.30.160.60:FF:000014">
    <property type="entry name" value="Transcription factor Sp3"/>
    <property type="match status" value="1"/>
</dbReference>
<evidence type="ECO:0000256" key="6">
    <source>
        <dbReference type="ARBA" id="ARBA00023015"/>
    </source>
</evidence>
<gene>
    <name evidence="14" type="ORF">BOX15_Mlig023853g1</name>
</gene>
<dbReference type="SUPFAM" id="SSF57667">
    <property type="entry name" value="beta-beta-alpha zinc fingers"/>
    <property type="match status" value="1"/>
</dbReference>
<dbReference type="PANTHER" id="PTHR23235:SF165">
    <property type="entry name" value="TRANSCRIPTION FACTOR BTD"/>
    <property type="match status" value="1"/>
</dbReference>
<organism evidence="14 15">
    <name type="scientific">Macrostomum lignano</name>
    <dbReference type="NCBI Taxonomy" id="282301"/>
    <lineage>
        <taxon>Eukaryota</taxon>
        <taxon>Metazoa</taxon>
        <taxon>Spiralia</taxon>
        <taxon>Lophotrochozoa</taxon>
        <taxon>Platyhelminthes</taxon>
        <taxon>Rhabditophora</taxon>
        <taxon>Macrostomorpha</taxon>
        <taxon>Macrostomida</taxon>
        <taxon>Macrostomidae</taxon>
        <taxon>Macrostomum</taxon>
    </lineage>
</organism>
<dbReference type="CDD" id="cd22541">
    <property type="entry name" value="SP5_N"/>
    <property type="match status" value="1"/>
</dbReference>
<evidence type="ECO:0000259" key="13">
    <source>
        <dbReference type="PROSITE" id="PS50157"/>
    </source>
</evidence>
<dbReference type="Proteomes" id="UP000215902">
    <property type="component" value="Unassembled WGS sequence"/>
</dbReference>
<keyword evidence="3" id="KW-0677">Repeat</keyword>